<dbReference type="Proteomes" id="UP000318138">
    <property type="component" value="Plasmid unnamed1"/>
</dbReference>
<dbReference type="KEGG" id="psua:FLK61_00065"/>
<protein>
    <recommendedName>
        <fullName evidence="4">DUF4320 family protein</fullName>
    </recommendedName>
</protein>
<evidence type="ECO:0008006" key="4">
    <source>
        <dbReference type="Google" id="ProtNLM"/>
    </source>
</evidence>
<evidence type="ECO:0000313" key="2">
    <source>
        <dbReference type="EMBL" id="QDK92244.1"/>
    </source>
</evidence>
<dbReference type="RefSeq" id="WP_013603202.1">
    <property type="nucleotide sequence ID" value="NZ_CP041370.1"/>
</dbReference>
<name>A0A856M7N2_9BACI</name>
<dbReference type="AlphaFoldDB" id="A0A856M7N2"/>
<keyword evidence="1" id="KW-0812">Transmembrane</keyword>
<gene>
    <name evidence="2" type="ORF">FLK61_00065</name>
</gene>
<accession>A0A856M7N2</accession>
<reference evidence="2 3" key="1">
    <citation type="submission" date="2019-07" db="EMBL/GenBank/DDBJ databases">
        <title>Bacillus alkalisoli sp. nov. isolated from saline soil.</title>
        <authorList>
            <person name="Sun J.-Q."/>
            <person name="Xu L."/>
        </authorList>
    </citation>
    <scope>NUCLEOTIDE SEQUENCE [LARGE SCALE GENOMIC DNA]</scope>
    <source>
        <strain evidence="2 3">M4U3P1</strain>
        <plasmid evidence="2 3">unnamed1</plasmid>
    </source>
</reference>
<dbReference type="GeneID" id="39574309"/>
<keyword evidence="1" id="KW-1133">Transmembrane helix</keyword>
<proteinExistence type="predicted"/>
<keyword evidence="2" id="KW-0614">Plasmid</keyword>
<geneLocation type="plasmid" evidence="2 3">
    <name>unnamed1</name>
</geneLocation>
<organism evidence="2 3">
    <name type="scientific">Paenalkalicoccus suaedae</name>
    <dbReference type="NCBI Taxonomy" id="2592382"/>
    <lineage>
        <taxon>Bacteria</taxon>
        <taxon>Bacillati</taxon>
        <taxon>Bacillota</taxon>
        <taxon>Bacilli</taxon>
        <taxon>Bacillales</taxon>
        <taxon>Bacillaceae</taxon>
        <taxon>Paenalkalicoccus</taxon>
    </lineage>
</organism>
<feature type="transmembrane region" description="Helical" evidence="1">
    <location>
        <begin position="12"/>
        <end position="30"/>
    </location>
</feature>
<dbReference type="EMBL" id="CP041370">
    <property type="protein sequence ID" value="QDK92244.1"/>
    <property type="molecule type" value="Genomic_DNA"/>
</dbReference>
<sequence>MLDGAVMAIGKMYMAIFILFGIFSASAFFIQMNQGNEYKQYINYQIERNGGLTSSAMDHIEEYNKKYYESRFTIDSPMMNQKVKYGDEVNYTVKGNFKILYFDLPIQTVSLKGSALSLIR</sequence>
<keyword evidence="3" id="KW-1185">Reference proteome</keyword>
<evidence type="ECO:0000313" key="3">
    <source>
        <dbReference type="Proteomes" id="UP000318138"/>
    </source>
</evidence>
<evidence type="ECO:0000256" key="1">
    <source>
        <dbReference type="SAM" id="Phobius"/>
    </source>
</evidence>
<keyword evidence="1" id="KW-0472">Membrane</keyword>